<dbReference type="InterPro" id="IPR011600">
    <property type="entry name" value="Pept_C14_caspase"/>
</dbReference>
<name>A0A066YL14_9ACTN</name>
<dbReference type="NCBIfam" id="NF047832">
    <property type="entry name" value="caspase_w_EACC1"/>
    <property type="match status" value="1"/>
</dbReference>
<dbReference type="AlphaFoldDB" id="A0A066YL14"/>
<dbReference type="Gene3D" id="3.40.50.1460">
    <property type="match status" value="1"/>
</dbReference>
<reference evidence="2 3" key="1">
    <citation type="submission" date="2014-05" db="EMBL/GenBank/DDBJ databases">
        <title>Draft Genome Sequence of Kitasatospora cheerisanensis KCTC 2395.</title>
        <authorList>
            <person name="Nam D.H."/>
        </authorList>
    </citation>
    <scope>NUCLEOTIDE SEQUENCE [LARGE SCALE GENOMIC DNA]</scope>
    <source>
        <strain evidence="2 3">KCTC 2395</strain>
    </source>
</reference>
<sequence length="373" mass="40376">MLIGVAEYEHPDFPPVPAARNSVRAMSALLRDPELCGWQDHQLTVIEDVSSGAELAGRVADVAERATGTLLLYYSGHGMLTPSGDLCLVMPGTRPDRPTITGLPWGNLAEAMRLSPARSRITILDSCFAGRAIEVLTPEAQALADLAEVEGVYTLTATTRNRTAHVPPLAEQLDRPTTFTGQLCDLIRTGIPGKPEQLTLNDIYPALRAGLKAAGLPVPHQRGTGGVGQIVFARNAARPALPEPVISGNPVILERGTPFEGRVARVVAAWAGRGRSKDWLVTGRAFFAAYLWSLDEKKRGRTLDALTSAYVDASYRALGGSAGWSEILWQRARCACHDERWKVENLTICLNCLRYQCIYLDSTCEACGGRMVG</sequence>
<dbReference type="GO" id="GO:0004197">
    <property type="term" value="F:cysteine-type endopeptidase activity"/>
    <property type="evidence" value="ECO:0007669"/>
    <property type="project" value="InterPro"/>
</dbReference>
<dbReference type="Pfam" id="PF00656">
    <property type="entry name" value="Peptidase_C14"/>
    <property type="match status" value="1"/>
</dbReference>
<dbReference type="eggNOG" id="COG4249">
    <property type="taxonomic scope" value="Bacteria"/>
</dbReference>
<feature type="domain" description="Peptidase C14 caspase" evidence="1">
    <location>
        <begin position="2"/>
        <end position="204"/>
    </location>
</feature>
<evidence type="ECO:0000313" key="2">
    <source>
        <dbReference type="EMBL" id="KDN82163.1"/>
    </source>
</evidence>
<dbReference type="PATRIC" id="fig|1348663.4.peg.5878"/>
<dbReference type="Proteomes" id="UP000027178">
    <property type="component" value="Unassembled WGS sequence"/>
</dbReference>
<dbReference type="HOGENOM" id="CLU_741419_0_0_11"/>
<organism evidence="2 3">
    <name type="scientific">Kitasatospora cheerisanensis KCTC 2395</name>
    <dbReference type="NCBI Taxonomy" id="1348663"/>
    <lineage>
        <taxon>Bacteria</taxon>
        <taxon>Bacillati</taxon>
        <taxon>Actinomycetota</taxon>
        <taxon>Actinomycetes</taxon>
        <taxon>Kitasatosporales</taxon>
        <taxon>Streptomycetaceae</taxon>
        <taxon>Kitasatospora</taxon>
    </lineage>
</organism>
<gene>
    <name evidence="2" type="ORF">KCH_60750</name>
</gene>
<dbReference type="EMBL" id="JNBY01000118">
    <property type="protein sequence ID" value="KDN82163.1"/>
    <property type="molecule type" value="Genomic_DNA"/>
</dbReference>
<accession>A0A066YL14</accession>
<evidence type="ECO:0000313" key="3">
    <source>
        <dbReference type="Proteomes" id="UP000027178"/>
    </source>
</evidence>
<proteinExistence type="predicted"/>
<dbReference type="GO" id="GO:0006508">
    <property type="term" value="P:proteolysis"/>
    <property type="evidence" value="ECO:0007669"/>
    <property type="project" value="InterPro"/>
</dbReference>
<comment type="caution">
    <text evidence="2">The sequence shown here is derived from an EMBL/GenBank/DDBJ whole genome shotgun (WGS) entry which is preliminary data.</text>
</comment>
<evidence type="ECO:0000259" key="1">
    <source>
        <dbReference type="Pfam" id="PF00656"/>
    </source>
</evidence>
<protein>
    <recommendedName>
        <fullName evidence="1">Peptidase C14 caspase domain-containing protein</fullName>
    </recommendedName>
</protein>
<keyword evidence="3" id="KW-1185">Reference proteome</keyword>